<dbReference type="PANTHER" id="PTHR38589">
    <property type="entry name" value="BLR0621 PROTEIN"/>
    <property type="match status" value="1"/>
</dbReference>
<dbReference type="RefSeq" id="WP_379951858.1">
    <property type="nucleotide sequence ID" value="NZ_JBHMAF010000196.1"/>
</dbReference>
<protein>
    <recommendedName>
        <fullName evidence="2">L,D-TPase catalytic domain-containing protein</fullName>
    </recommendedName>
</protein>
<proteinExistence type="predicted"/>
<reference evidence="3 4" key="1">
    <citation type="submission" date="2024-09" db="EMBL/GenBank/DDBJ databases">
        <authorList>
            <person name="Sun Q."/>
            <person name="Mori K."/>
        </authorList>
    </citation>
    <scope>NUCLEOTIDE SEQUENCE [LARGE SCALE GENOMIC DNA]</scope>
    <source>
        <strain evidence="3 4">JCM 11201</strain>
    </source>
</reference>
<evidence type="ECO:0000259" key="2">
    <source>
        <dbReference type="PROSITE" id="PS52029"/>
    </source>
</evidence>
<dbReference type="PROSITE" id="PS52029">
    <property type="entry name" value="LD_TPASE"/>
    <property type="match status" value="1"/>
</dbReference>
<sequence>MKKSFLGRISIIFLLIFTFILPVGQSISASSNQSIQYRTHVQDIGWTNPVSEGEVSGTTGLARRMEAIAIDSSLPIEYQVHVQNKGWLPWVKNGEVAGTTGQALRMEAIKIQVKDSSADIEYRVHVQDKGWLPWVKNGEVAGTTGQSLRVEAIQIRLIPKQTGFAGIVAGSQTAQKTNQIITVVASGASAKVTFWEKGNNGLWNEVFSTNGYVGSQGVAQASESSLRTPKGAYSLGFAFGTGGNPGTSLSYRQITNNSWWVSDVNNNLYNTWQESSSGFANSEHLADYPVQYKYAVVINYNTTNPVKGAGSAFFLHVSNGRPTAGCVAIPENYMLQTLQKLKSGAYIINVTSQQEVANY</sequence>
<dbReference type="InterPro" id="IPR006637">
    <property type="entry name" value="ChW"/>
</dbReference>
<feature type="active site" description="Proton donor/acceptor" evidence="1">
    <location>
        <position position="316"/>
    </location>
</feature>
<dbReference type="InterPro" id="IPR005490">
    <property type="entry name" value="LD_TPept_cat_dom"/>
</dbReference>
<keyword evidence="1" id="KW-0961">Cell wall biogenesis/degradation</keyword>
<dbReference type="Proteomes" id="UP001589609">
    <property type="component" value="Unassembled WGS sequence"/>
</dbReference>
<dbReference type="Pfam" id="PF07538">
    <property type="entry name" value="ChW"/>
    <property type="match status" value="3"/>
</dbReference>
<name>A0ABV5WN67_9BACI</name>
<organism evidence="3 4">
    <name type="scientific">Ectobacillus funiculus</name>
    <dbReference type="NCBI Taxonomy" id="137993"/>
    <lineage>
        <taxon>Bacteria</taxon>
        <taxon>Bacillati</taxon>
        <taxon>Bacillota</taxon>
        <taxon>Bacilli</taxon>
        <taxon>Bacillales</taxon>
        <taxon>Bacillaceae</taxon>
        <taxon>Ectobacillus</taxon>
    </lineage>
</organism>
<dbReference type="EMBL" id="JBHMAF010000196">
    <property type="protein sequence ID" value="MFB9761726.1"/>
    <property type="molecule type" value="Genomic_DNA"/>
</dbReference>
<evidence type="ECO:0000313" key="4">
    <source>
        <dbReference type="Proteomes" id="UP001589609"/>
    </source>
</evidence>
<keyword evidence="1" id="KW-0133">Cell shape</keyword>
<evidence type="ECO:0000256" key="1">
    <source>
        <dbReference type="PROSITE-ProRule" id="PRU01373"/>
    </source>
</evidence>
<gene>
    <name evidence="3" type="ORF">ACFFMS_26190</name>
</gene>
<comment type="caution">
    <text evidence="3">The sequence shown here is derived from an EMBL/GenBank/DDBJ whole genome shotgun (WGS) entry which is preliminary data.</text>
</comment>
<comment type="pathway">
    <text evidence="1">Cell wall biogenesis; peptidoglycan biosynthesis.</text>
</comment>
<dbReference type="PANTHER" id="PTHR38589:SF1">
    <property type="entry name" value="BLR0621 PROTEIN"/>
    <property type="match status" value="1"/>
</dbReference>
<feature type="domain" description="L,D-TPase catalytic" evidence="2">
    <location>
        <begin position="181"/>
        <end position="350"/>
    </location>
</feature>
<feature type="active site" description="Nucleophile" evidence="1">
    <location>
        <position position="326"/>
    </location>
</feature>
<accession>A0ABV5WN67</accession>
<dbReference type="SMART" id="SM00728">
    <property type="entry name" value="ChW"/>
    <property type="match status" value="3"/>
</dbReference>
<keyword evidence="4" id="KW-1185">Reference proteome</keyword>
<evidence type="ECO:0000313" key="3">
    <source>
        <dbReference type="EMBL" id="MFB9761726.1"/>
    </source>
</evidence>
<keyword evidence="1" id="KW-0573">Peptidoglycan synthesis</keyword>